<comment type="caution">
    <text evidence="2">The sequence shown here is derived from an EMBL/GenBank/DDBJ whole genome shotgun (WGS) entry which is preliminary data.</text>
</comment>
<dbReference type="Pfam" id="PF13391">
    <property type="entry name" value="HNH_2"/>
    <property type="match status" value="1"/>
</dbReference>
<dbReference type="InterPro" id="IPR003615">
    <property type="entry name" value="HNH_nuc"/>
</dbReference>
<dbReference type="RefSeq" id="WP_101071259.1">
    <property type="nucleotide sequence ID" value="NZ_PISP01000001.1"/>
</dbReference>
<organism evidence="2 3">
    <name type="scientific">Rhodohalobacter barkolensis</name>
    <dbReference type="NCBI Taxonomy" id="2053187"/>
    <lineage>
        <taxon>Bacteria</taxon>
        <taxon>Pseudomonadati</taxon>
        <taxon>Balneolota</taxon>
        <taxon>Balneolia</taxon>
        <taxon>Balneolales</taxon>
        <taxon>Balneolaceae</taxon>
        <taxon>Rhodohalobacter</taxon>
    </lineage>
</organism>
<dbReference type="OrthoDB" id="67788at2"/>
<sequence>MDFTRGNLALKNHLENGKRVFLFEYVKKGYVRFETELELLDVDFFTTHDRKGKQREAIKFFFKRAGVDLNLPKLDDSFRTYTEPLFVQEFDLPDTTERKGLVTSRVGQGAYRKSILHRWRYKCAVTKFDDPRILIASHIVPWKNSTDEERLDVDNGILLSPTYDALFDRHLITFDEKGKILLSDQIMRDSFLKIGVNGNEKLQRLHDGNKVYLRKHQEQFQSSTY</sequence>
<gene>
    <name evidence="2" type="ORF">CWD77_00625</name>
</gene>
<evidence type="ECO:0000313" key="3">
    <source>
        <dbReference type="Proteomes" id="UP000233398"/>
    </source>
</evidence>
<evidence type="ECO:0000259" key="1">
    <source>
        <dbReference type="Pfam" id="PF13391"/>
    </source>
</evidence>
<dbReference type="Proteomes" id="UP000233398">
    <property type="component" value="Unassembled WGS sequence"/>
</dbReference>
<accession>A0A2N0VIK1</accession>
<feature type="domain" description="HNH nuclease" evidence="1">
    <location>
        <begin position="123"/>
        <end position="175"/>
    </location>
</feature>
<keyword evidence="3" id="KW-1185">Reference proteome</keyword>
<protein>
    <recommendedName>
        <fullName evidence="1">HNH nuclease domain-containing protein</fullName>
    </recommendedName>
</protein>
<dbReference type="EMBL" id="PISP01000001">
    <property type="protein sequence ID" value="PKD44016.1"/>
    <property type="molecule type" value="Genomic_DNA"/>
</dbReference>
<dbReference type="AlphaFoldDB" id="A0A2N0VIK1"/>
<evidence type="ECO:0000313" key="2">
    <source>
        <dbReference type="EMBL" id="PKD44016.1"/>
    </source>
</evidence>
<proteinExistence type="predicted"/>
<name>A0A2N0VIK1_9BACT</name>
<reference evidence="2 3" key="1">
    <citation type="submission" date="2017-11" db="EMBL/GenBank/DDBJ databases">
        <title>Rhodohalobacter 15182 sp. nov., isolated from a salt lake.</title>
        <authorList>
            <person name="Han S."/>
        </authorList>
    </citation>
    <scope>NUCLEOTIDE SEQUENCE [LARGE SCALE GENOMIC DNA]</scope>
    <source>
        <strain evidence="2 3">15182</strain>
    </source>
</reference>